<comment type="subcellular location">
    <subcellularLocation>
        <location evidence="1 8">Cell outer membrane</location>
        <topology evidence="1 8">Multi-pass membrane protein</topology>
    </subcellularLocation>
</comment>
<feature type="domain" description="TonB-dependent receptor-like beta-barrel" evidence="11">
    <location>
        <begin position="567"/>
        <end position="987"/>
    </location>
</feature>
<evidence type="ECO:0000259" key="12">
    <source>
        <dbReference type="Pfam" id="PF07715"/>
    </source>
</evidence>
<dbReference type="OrthoDB" id="9768177at2"/>
<keyword evidence="7 8" id="KW-0998">Cell outer membrane</keyword>
<reference evidence="13 14" key="1">
    <citation type="submission" date="2016-10" db="EMBL/GenBank/DDBJ databases">
        <authorList>
            <person name="de Groot N.N."/>
        </authorList>
    </citation>
    <scope>NUCLEOTIDE SEQUENCE [LARGE SCALE GENOMIC DNA]</scope>
    <source>
        <strain evidence="14">E92,LMG 26720,CCM 7988</strain>
    </source>
</reference>
<evidence type="ECO:0000256" key="5">
    <source>
        <dbReference type="ARBA" id="ARBA00023077"/>
    </source>
</evidence>
<dbReference type="InterPro" id="IPR008969">
    <property type="entry name" value="CarboxyPept-like_regulatory"/>
</dbReference>
<evidence type="ECO:0000256" key="1">
    <source>
        <dbReference type="ARBA" id="ARBA00004571"/>
    </source>
</evidence>
<accession>A0A1I5NLW5</accession>
<dbReference type="SUPFAM" id="SSF49464">
    <property type="entry name" value="Carboxypeptidase regulatory domain-like"/>
    <property type="match status" value="1"/>
</dbReference>
<gene>
    <name evidence="13" type="ORF">SAMN04515674_10216</name>
</gene>
<dbReference type="NCBIfam" id="TIGR04056">
    <property type="entry name" value="OMP_RagA_SusC"/>
    <property type="match status" value="1"/>
</dbReference>
<dbReference type="InterPro" id="IPR012910">
    <property type="entry name" value="Plug_dom"/>
</dbReference>
<keyword evidence="14" id="KW-1185">Reference proteome</keyword>
<keyword evidence="10" id="KW-1133">Transmembrane helix</keyword>
<evidence type="ECO:0000256" key="4">
    <source>
        <dbReference type="ARBA" id="ARBA00022692"/>
    </source>
</evidence>
<keyword evidence="5 9" id="KW-0798">TonB box</keyword>
<dbReference type="Gene3D" id="2.60.40.1120">
    <property type="entry name" value="Carboxypeptidase-like, regulatory domain"/>
    <property type="match status" value="1"/>
</dbReference>
<name>A0A1I5NLW5_9BACT</name>
<evidence type="ECO:0000313" key="13">
    <source>
        <dbReference type="EMBL" id="SFP22799.1"/>
    </source>
</evidence>
<keyword evidence="6 8" id="KW-0472">Membrane</keyword>
<evidence type="ECO:0000313" key="14">
    <source>
        <dbReference type="Proteomes" id="UP000199306"/>
    </source>
</evidence>
<dbReference type="InterPro" id="IPR000531">
    <property type="entry name" value="Beta-barrel_TonB"/>
</dbReference>
<dbReference type="InterPro" id="IPR037066">
    <property type="entry name" value="Plug_dom_sf"/>
</dbReference>
<evidence type="ECO:0000256" key="10">
    <source>
        <dbReference type="SAM" id="Phobius"/>
    </source>
</evidence>
<feature type="transmembrane region" description="Helical" evidence="10">
    <location>
        <begin position="17"/>
        <end position="36"/>
    </location>
</feature>
<dbReference type="InterPro" id="IPR023997">
    <property type="entry name" value="TonB-dep_OMP_SusC/RagA_CS"/>
</dbReference>
<dbReference type="RefSeq" id="WP_092012090.1">
    <property type="nucleotide sequence ID" value="NZ_FOXH01000002.1"/>
</dbReference>
<evidence type="ECO:0000256" key="8">
    <source>
        <dbReference type="PROSITE-ProRule" id="PRU01360"/>
    </source>
</evidence>
<evidence type="ECO:0000256" key="2">
    <source>
        <dbReference type="ARBA" id="ARBA00022448"/>
    </source>
</evidence>
<evidence type="ECO:0000259" key="11">
    <source>
        <dbReference type="Pfam" id="PF00593"/>
    </source>
</evidence>
<dbReference type="Pfam" id="PF13715">
    <property type="entry name" value="CarbopepD_reg_2"/>
    <property type="match status" value="1"/>
</dbReference>
<dbReference type="GO" id="GO:0009279">
    <property type="term" value="C:cell outer membrane"/>
    <property type="evidence" value="ECO:0007669"/>
    <property type="project" value="UniProtKB-SubCell"/>
</dbReference>
<dbReference type="Gene3D" id="2.170.130.10">
    <property type="entry name" value="TonB-dependent receptor, plug domain"/>
    <property type="match status" value="1"/>
</dbReference>
<evidence type="ECO:0000256" key="3">
    <source>
        <dbReference type="ARBA" id="ARBA00022452"/>
    </source>
</evidence>
<dbReference type="Gene3D" id="3.55.50.30">
    <property type="match status" value="1"/>
</dbReference>
<dbReference type="InterPro" id="IPR036942">
    <property type="entry name" value="Beta-barrel_TonB_sf"/>
</dbReference>
<dbReference type="InterPro" id="IPR023996">
    <property type="entry name" value="TonB-dep_OMP_SusC/RagA"/>
</dbReference>
<evidence type="ECO:0000256" key="7">
    <source>
        <dbReference type="ARBA" id="ARBA00023237"/>
    </source>
</evidence>
<organism evidence="13 14">
    <name type="scientific">Pseudarcicella hirudinis</name>
    <dbReference type="NCBI Taxonomy" id="1079859"/>
    <lineage>
        <taxon>Bacteria</taxon>
        <taxon>Pseudomonadati</taxon>
        <taxon>Bacteroidota</taxon>
        <taxon>Cytophagia</taxon>
        <taxon>Cytophagales</taxon>
        <taxon>Flectobacillaceae</taxon>
        <taxon>Pseudarcicella</taxon>
    </lineage>
</organism>
<dbReference type="NCBIfam" id="TIGR04057">
    <property type="entry name" value="SusC_RagA_signa"/>
    <property type="match status" value="1"/>
</dbReference>
<proteinExistence type="inferred from homology"/>
<dbReference type="STRING" id="1079859.SAMN04515674_10216"/>
<protein>
    <submittedName>
        <fullName evidence="13">TonB-linked outer membrane protein, SusC/RagA family</fullName>
    </submittedName>
</protein>
<dbReference type="Proteomes" id="UP000199306">
    <property type="component" value="Unassembled WGS sequence"/>
</dbReference>
<feature type="domain" description="TonB-dependent receptor plug" evidence="12">
    <location>
        <begin position="241"/>
        <end position="371"/>
    </location>
</feature>
<keyword evidence="2 8" id="KW-0813">Transport</keyword>
<dbReference type="InterPro" id="IPR039426">
    <property type="entry name" value="TonB-dep_rcpt-like"/>
</dbReference>
<keyword evidence="4 8" id="KW-0812">Transmembrane</keyword>
<evidence type="ECO:0000256" key="6">
    <source>
        <dbReference type="ARBA" id="ARBA00023136"/>
    </source>
</evidence>
<evidence type="ECO:0000256" key="9">
    <source>
        <dbReference type="RuleBase" id="RU003357"/>
    </source>
</evidence>
<dbReference type="SUPFAM" id="SSF56935">
    <property type="entry name" value="Porins"/>
    <property type="match status" value="1"/>
</dbReference>
<keyword evidence="3 8" id="KW-1134">Transmembrane beta strand</keyword>
<dbReference type="PROSITE" id="PS52016">
    <property type="entry name" value="TONB_DEPENDENT_REC_3"/>
    <property type="match status" value="1"/>
</dbReference>
<dbReference type="Pfam" id="PF07715">
    <property type="entry name" value="Plug"/>
    <property type="match status" value="1"/>
</dbReference>
<dbReference type="AlphaFoldDB" id="A0A1I5NLW5"/>
<dbReference type="EMBL" id="FOXH01000002">
    <property type="protein sequence ID" value="SFP22799.1"/>
    <property type="molecule type" value="Genomic_DNA"/>
</dbReference>
<sequence length="1127" mass="123305">MVEIYRIKDLTKRIMRFTMYQIIMIMIFAGVIHARVNYAQGVLNKGVVVRIENVTLKKALDKLEKEANVKFVYSSSQINLNQPVSINSSKETLGNVLEVLLKPIGIKFVVQDERFIILSKINVIKTSTLKFPDNSNETNLSSQDVAAREDITGVVTSAETGEALIGVSITARGTPFGTITDENGKFRIMAKRGYVLVFTYVGFESMILTVGAASDLKIALKPSLKALEEVVVIGYGTTTKKVSTGSVSSITAAEISKQPVANVLAALPGRIAGTMVAQNNGLPGSAVQIQIRGQGSLSSGTIPLYVIDGVPFTNFNGGSPANDNLNAFGTSGANGGVSPFGMINPADIERIDILKDADATSIYGSRGSNGVVLITTKKGKSGKTKLDINASTGITELNRFIPVMNLDQYLNLRNQAFKNDGVTPTVANAPDLLVWDKTKSTDWQKMFLGGTGHVSDIQATLSGGDAYTRFLFNSSYRKESTVFPGENSDRRISGRLNLDHNSRDKRFNASFAVSYSNANSDIPQTDISTVYNLPPNLPLYDASGKMFWANGFTNPLSSLLRRYLAVTTNMITNATFKYTVIPGLNLKSNFGYTTTDLDQKVITPASALNPASNPISSSVFADNKAKNYIIEPTADYTVQMGKGKINGLIGASWQHNTSEGFYVTGSNYSNEALQNTLSAAGTIIVNYNNIVEYKYNAIFGRLNYDWDNKYIINATFRRDGSSRFGPNNRYGNFGAIGASWIFSEEPFAKDKLRFLSFGKLRGSFGTTGNDQISNYIYLPLYSSSTTYLGNATTNPVSLPNADIQWETTKKLEFALELGFLEDRVLLTANYYRNRSSNQIGSLALPTQTGYNSILANLPALIQNSGLELELNTTNIKRGDLKWTTTFNITLPKNELVDFPGLDKTFSSGSYVIGQPLVFYKLYHYLGVDAKTGQAKYEDLDKDGVITSNDRYIADIGTPFFGGLGNTISYKNFQLDFFFQFNHRFGVTNVLNSRPGILSNQNTSFLEVWQKEGDQTNVPAATAVAGTPIYNSYNQYSQSDAVYGDASYLKFRSAGISYFVPQKLAKALGMTNCRVYVQGQNLFTWSKNKYILDTETTVQGGPPGLGTGTISQVLPPLRTIMFGINCSF</sequence>
<dbReference type="Pfam" id="PF00593">
    <property type="entry name" value="TonB_dep_Rec_b-barrel"/>
    <property type="match status" value="1"/>
</dbReference>
<comment type="similarity">
    <text evidence="8 9">Belongs to the TonB-dependent receptor family.</text>
</comment>
<dbReference type="Gene3D" id="2.40.170.20">
    <property type="entry name" value="TonB-dependent receptor, beta-barrel domain"/>
    <property type="match status" value="1"/>
</dbReference>